<dbReference type="Proteomes" id="UP000326912">
    <property type="component" value="Unassembled WGS sequence"/>
</dbReference>
<dbReference type="Gene3D" id="3.30.300.160">
    <property type="entry name" value="Type II secretion system, protein E, N-terminal domain"/>
    <property type="match status" value="1"/>
</dbReference>
<protein>
    <recommendedName>
        <fullName evidence="1">Type II secretion system protein GspE N-terminal domain-containing protein</fullName>
    </recommendedName>
</protein>
<evidence type="ECO:0000259" key="1">
    <source>
        <dbReference type="Pfam" id="PF05157"/>
    </source>
</evidence>
<feature type="domain" description="Type II secretion system protein GspE N-terminal" evidence="1">
    <location>
        <begin position="184"/>
        <end position="265"/>
    </location>
</feature>
<dbReference type="EMBL" id="BKZW01000001">
    <property type="protein sequence ID" value="GER88572.1"/>
    <property type="molecule type" value="Genomic_DNA"/>
</dbReference>
<gene>
    <name evidence="2" type="ORF">KDW_27340</name>
</gene>
<accession>A0A5J4KN24</accession>
<organism evidence="2 3">
    <name type="scientific">Dictyobacter vulcani</name>
    <dbReference type="NCBI Taxonomy" id="2607529"/>
    <lineage>
        <taxon>Bacteria</taxon>
        <taxon>Bacillati</taxon>
        <taxon>Chloroflexota</taxon>
        <taxon>Ktedonobacteria</taxon>
        <taxon>Ktedonobacterales</taxon>
        <taxon>Dictyobacteraceae</taxon>
        <taxon>Dictyobacter</taxon>
    </lineage>
</organism>
<dbReference type="InterPro" id="IPR007831">
    <property type="entry name" value="T2SS_GspE_N"/>
</dbReference>
<proteinExistence type="predicted"/>
<name>A0A5J4KN24_9CHLR</name>
<reference evidence="2 3" key="1">
    <citation type="submission" date="2019-10" db="EMBL/GenBank/DDBJ databases">
        <title>Dictyobacter vulcani sp. nov., within the class Ktedonobacteria, isolated from soil of volcanic Mt. Zao.</title>
        <authorList>
            <person name="Zheng Y."/>
            <person name="Wang C.M."/>
            <person name="Sakai Y."/>
            <person name="Abe K."/>
            <person name="Yokota A."/>
            <person name="Yabe S."/>
        </authorList>
    </citation>
    <scope>NUCLEOTIDE SEQUENCE [LARGE SCALE GENOMIC DNA]</scope>
    <source>
        <strain evidence="2 3">W12</strain>
    </source>
</reference>
<dbReference type="InterPro" id="IPR037257">
    <property type="entry name" value="T2SS_E_N_sf"/>
</dbReference>
<evidence type="ECO:0000313" key="2">
    <source>
        <dbReference type="EMBL" id="GER88572.1"/>
    </source>
</evidence>
<comment type="caution">
    <text evidence="2">The sequence shown here is derived from an EMBL/GenBank/DDBJ whole genome shotgun (WGS) entry which is preliminary data.</text>
</comment>
<evidence type="ECO:0000313" key="3">
    <source>
        <dbReference type="Proteomes" id="UP000326912"/>
    </source>
</evidence>
<dbReference type="RefSeq" id="WP_151756458.1">
    <property type="nucleotide sequence ID" value="NZ_BKZW01000001.1"/>
</dbReference>
<dbReference type="AlphaFoldDB" id="A0A5J4KN24"/>
<dbReference type="SUPFAM" id="SSF160246">
    <property type="entry name" value="EspE N-terminal domain-like"/>
    <property type="match status" value="1"/>
</dbReference>
<keyword evidence="3" id="KW-1185">Reference proteome</keyword>
<dbReference type="Pfam" id="PF05157">
    <property type="entry name" value="MshEN"/>
    <property type="match status" value="1"/>
</dbReference>
<sequence>MCKKAQLLPASPSIEYPFTLLNKAQDVATAMQCLLNNNISTMALLTLPLYFDSKSNAHASEPQQIQQSIAYYLEPLYRLVRKTDQVFVHETTLYFLLSGADLHGATIVRERLWEALLWRVHNAPEKDILCPKAIAIGYSAYPQTSPDLQTCILAAREKRVLFEVQAEQLETVQSEDLSLQARQLGVPYLSPLPQKLPAALLQVLPPTLAQELHCYPLGRGRNTLTVAMANPRDNQVLSRLQQETGLQIFPVITSIQDLKTALEQFI</sequence>